<keyword evidence="2" id="KW-1185">Reference proteome</keyword>
<dbReference type="Proteomes" id="UP000070520">
    <property type="component" value="Unassembled WGS sequence"/>
</dbReference>
<dbReference type="AlphaFoldDB" id="A0A133UYL6"/>
<reference evidence="1 2" key="1">
    <citation type="journal article" date="2016" name="Sci. Rep.">
        <title>Metabolic traits of an uncultured archaeal lineage -MSBL1- from brine pools of the Red Sea.</title>
        <authorList>
            <person name="Mwirichia R."/>
            <person name="Alam I."/>
            <person name="Rashid M."/>
            <person name="Vinu M."/>
            <person name="Ba-Alawi W."/>
            <person name="Anthony Kamau A."/>
            <person name="Kamanda Ngugi D."/>
            <person name="Goker M."/>
            <person name="Klenk H.P."/>
            <person name="Bajic V."/>
            <person name="Stingl U."/>
        </authorList>
    </citation>
    <scope>NUCLEOTIDE SEQUENCE [LARGE SCALE GENOMIC DNA]</scope>
    <source>
        <strain evidence="1">SCGC-AAA261C02</strain>
    </source>
</reference>
<dbReference type="EMBL" id="LHXW01000056">
    <property type="protein sequence ID" value="KXA99254.1"/>
    <property type="molecule type" value="Genomic_DNA"/>
</dbReference>
<evidence type="ECO:0000313" key="2">
    <source>
        <dbReference type="Proteomes" id="UP000070520"/>
    </source>
</evidence>
<evidence type="ECO:0000313" key="1">
    <source>
        <dbReference type="EMBL" id="KXA99254.1"/>
    </source>
</evidence>
<gene>
    <name evidence="1" type="ORF">AKJ42_03500</name>
</gene>
<accession>A0A133UYL6</accession>
<organism evidence="1 2">
    <name type="scientific">candidate division MSBL1 archaeon SCGC-AAA261C02</name>
    <dbReference type="NCBI Taxonomy" id="1698272"/>
    <lineage>
        <taxon>Archaea</taxon>
        <taxon>Methanobacteriati</taxon>
        <taxon>Methanobacteriota</taxon>
        <taxon>candidate division MSBL1</taxon>
    </lineage>
</organism>
<name>A0A133UYL6_9EURY</name>
<dbReference type="InterPro" id="IPR005368">
    <property type="entry name" value="UPF0175"/>
</dbReference>
<sequence>MAITVTTRIEEDLGKLIDTIAKEEGVDRSTIIRRALSKATREWLIEKCLEDYEAGRITLWQGARKCDLSLWEMIDEVKRRKIHVPYTTEELREDLKALQ</sequence>
<dbReference type="GO" id="GO:0006355">
    <property type="term" value="P:regulation of DNA-templated transcription"/>
    <property type="evidence" value="ECO:0007669"/>
    <property type="project" value="InterPro"/>
</dbReference>
<comment type="caution">
    <text evidence="1">The sequence shown here is derived from an EMBL/GenBank/DDBJ whole genome shotgun (WGS) entry which is preliminary data.</text>
</comment>
<proteinExistence type="predicted"/>
<protein>
    <submittedName>
        <fullName evidence="1">Uncharacterized protein</fullName>
    </submittedName>
</protein>
<dbReference type="Pfam" id="PF03683">
    <property type="entry name" value="UPF0175"/>
    <property type="match status" value="1"/>
</dbReference>